<proteinExistence type="predicted"/>
<feature type="transmembrane region" description="Helical" evidence="1">
    <location>
        <begin position="94"/>
        <end position="115"/>
    </location>
</feature>
<reference evidence="2 3" key="1">
    <citation type="journal article" date="2016" name="Front. Microbiol.">
        <title>Genomic Resource of Rice Seed Associated Bacteria.</title>
        <authorList>
            <person name="Midha S."/>
            <person name="Bansal K."/>
            <person name="Sharma S."/>
            <person name="Kumar N."/>
            <person name="Patil P.P."/>
            <person name="Chaudhry V."/>
            <person name="Patil P.B."/>
        </authorList>
    </citation>
    <scope>NUCLEOTIDE SEQUENCE [LARGE SCALE GENOMIC DNA]</scope>
    <source>
        <strain evidence="2 3">NS226</strain>
    </source>
</reference>
<gene>
    <name evidence="2" type="ORF">NS226_17180</name>
</gene>
<protein>
    <recommendedName>
        <fullName evidence="4">Mobilization protein</fullName>
    </recommendedName>
</protein>
<dbReference type="Proteomes" id="UP000078272">
    <property type="component" value="Unassembled WGS sequence"/>
</dbReference>
<dbReference type="EMBL" id="LDPZ01000041">
    <property type="protein sequence ID" value="KTQ88770.1"/>
    <property type="molecule type" value="Genomic_DNA"/>
</dbReference>
<evidence type="ECO:0000313" key="3">
    <source>
        <dbReference type="Proteomes" id="UP000078272"/>
    </source>
</evidence>
<evidence type="ECO:0008006" key="4">
    <source>
        <dbReference type="Google" id="ProtNLM"/>
    </source>
</evidence>
<keyword evidence="1" id="KW-0472">Membrane</keyword>
<dbReference type="RefSeq" id="WP_058635990.1">
    <property type="nucleotide sequence ID" value="NZ_LDPZ01000041.1"/>
</dbReference>
<keyword evidence="1" id="KW-0812">Transmembrane</keyword>
<comment type="caution">
    <text evidence="2">The sequence shown here is derived from an EMBL/GenBank/DDBJ whole genome shotgun (WGS) entry which is preliminary data.</text>
</comment>
<evidence type="ECO:0000256" key="1">
    <source>
        <dbReference type="SAM" id="Phobius"/>
    </source>
</evidence>
<sequence length="178" mass="20100">MIETMLDDERRLLAQSLRSESELVRSVMQNSTAEALSEMKSFSAFLKQEEAKAANLIQARTTAAQDGLRATFSSLNEEASHGITRLLSHARMTAIVSVTILLSAAAILFGMTWWAHTDLTRTQDQLVTSRSALSELQRQTNRIEFWNTQKGKMMLLPKGTEQEFYTCENRLCLKLPEN</sequence>
<organism evidence="2 3">
    <name type="scientific">Aureimonas ureilytica</name>
    <dbReference type="NCBI Taxonomy" id="401562"/>
    <lineage>
        <taxon>Bacteria</taxon>
        <taxon>Pseudomonadati</taxon>
        <taxon>Pseudomonadota</taxon>
        <taxon>Alphaproteobacteria</taxon>
        <taxon>Hyphomicrobiales</taxon>
        <taxon>Aurantimonadaceae</taxon>
        <taxon>Aureimonas</taxon>
    </lineage>
</organism>
<accession>A0A175R778</accession>
<name>A0A175R778_9HYPH</name>
<keyword evidence="1" id="KW-1133">Transmembrane helix</keyword>
<dbReference type="AlphaFoldDB" id="A0A175R778"/>
<evidence type="ECO:0000313" key="2">
    <source>
        <dbReference type="EMBL" id="KTQ88770.1"/>
    </source>
</evidence>
<dbReference type="PATRIC" id="fig|401562.3.peg.3366"/>